<dbReference type="Proteomes" id="UP001603857">
    <property type="component" value="Unassembled WGS sequence"/>
</dbReference>
<proteinExistence type="predicted"/>
<evidence type="ECO:0000256" key="1">
    <source>
        <dbReference type="SAM" id="MobiDB-lite"/>
    </source>
</evidence>
<reference evidence="2 3" key="1">
    <citation type="submission" date="2024-08" db="EMBL/GenBank/DDBJ databases">
        <title>Insights into the chromosomal genome structure of Flemingia macrophylla.</title>
        <authorList>
            <person name="Ding Y."/>
            <person name="Zhao Y."/>
            <person name="Bi W."/>
            <person name="Wu M."/>
            <person name="Zhao G."/>
            <person name="Gong Y."/>
            <person name="Li W."/>
            <person name="Zhang P."/>
        </authorList>
    </citation>
    <scope>NUCLEOTIDE SEQUENCE [LARGE SCALE GENOMIC DNA]</scope>
    <source>
        <strain evidence="2">DYQJB</strain>
        <tissue evidence="2">Leaf</tissue>
    </source>
</reference>
<dbReference type="EMBL" id="JBGMDY010000010">
    <property type="protein sequence ID" value="KAL2319351.1"/>
    <property type="molecule type" value="Genomic_DNA"/>
</dbReference>
<comment type="caution">
    <text evidence="2">The sequence shown here is derived from an EMBL/GenBank/DDBJ whole genome shotgun (WGS) entry which is preliminary data.</text>
</comment>
<sequence length="77" mass="9293">MFHMEHSMHTLEIELNLRMEEEHVKHAVVVTDSSEFIDGDPRSLLHDDEEPEDPFGNEDSHEDDQDLRWRRRELLRL</sequence>
<evidence type="ECO:0000313" key="2">
    <source>
        <dbReference type="EMBL" id="KAL2319351.1"/>
    </source>
</evidence>
<organism evidence="2 3">
    <name type="scientific">Flemingia macrophylla</name>
    <dbReference type="NCBI Taxonomy" id="520843"/>
    <lineage>
        <taxon>Eukaryota</taxon>
        <taxon>Viridiplantae</taxon>
        <taxon>Streptophyta</taxon>
        <taxon>Embryophyta</taxon>
        <taxon>Tracheophyta</taxon>
        <taxon>Spermatophyta</taxon>
        <taxon>Magnoliopsida</taxon>
        <taxon>eudicotyledons</taxon>
        <taxon>Gunneridae</taxon>
        <taxon>Pentapetalae</taxon>
        <taxon>rosids</taxon>
        <taxon>fabids</taxon>
        <taxon>Fabales</taxon>
        <taxon>Fabaceae</taxon>
        <taxon>Papilionoideae</taxon>
        <taxon>50 kb inversion clade</taxon>
        <taxon>NPAAA clade</taxon>
        <taxon>indigoferoid/millettioid clade</taxon>
        <taxon>Phaseoleae</taxon>
        <taxon>Flemingia</taxon>
    </lineage>
</organism>
<feature type="region of interest" description="Disordered" evidence="1">
    <location>
        <begin position="35"/>
        <end position="65"/>
    </location>
</feature>
<name>A0ABD1L777_9FABA</name>
<keyword evidence="3" id="KW-1185">Reference proteome</keyword>
<feature type="compositionally biased region" description="Acidic residues" evidence="1">
    <location>
        <begin position="47"/>
        <end position="65"/>
    </location>
</feature>
<dbReference type="AlphaFoldDB" id="A0ABD1L777"/>
<accession>A0ABD1L777</accession>
<protein>
    <submittedName>
        <fullName evidence="2">Uncharacterized protein</fullName>
    </submittedName>
</protein>
<evidence type="ECO:0000313" key="3">
    <source>
        <dbReference type="Proteomes" id="UP001603857"/>
    </source>
</evidence>
<gene>
    <name evidence="2" type="ORF">Fmac_028320</name>
</gene>